<evidence type="ECO:0000313" key="1">
    <source>
        <dbReference type="EMBL" id="GHJ32140.1"/>
    </source>
</evidence>
<dbReference type="PANTHER" id="PTHR38479:SF2">
    <property type="entry name" value="WINGED HELIX DNA-BINDING DOMAIN-CONTAINING PROTEIN"/>
    <property type="match status" value="1"/>
</dbReference>
<reference evidence="1" key="1">
    <citation type="submission" date="2024-05" db="EMBL/GenBank/DDBJ databases">
        <title>Whole genome shotgun sequence of Streptomyces hygroscopicus NBRC 113678.</title>
        <authorList>
            <person name="Komaki H."/>
            <person name="Tamura T."/>
        </authorList>
    </citation>
    <scope>NUCLEOTIDE SEQUENCE</scope>
    <source>
        <strain evidence="1">N11-34</strain>
    </source>
</reference>
<proteinExistence type="predicted"/>
<dbReference type="InterPro" id="IPR009351">
    <property type="entry name" value="AlkZ-like"/>
</dbReference>
<organism evidence="1 2">
    <name type="scientific">Streptomyces hygroscopicus</name>
    <dbReference type="NCBI Taxonomy" id="1912"/>
    <lineage>
        <taxon>Bacteria</taxon>
        <taxon>Bacillati</taxon>
        <taxon>Actinomycetota</taxon>
        <taxon>Actinomycetes</taxon>
        <taxon>Kitasatosporales</taxon>
        <taxon>Streptomycetaceae</taxon>
        <taxon>Streptomyces</taxon>
        <taxon>Streptomyces violaceusniger group</taxon>
    </lineage>
</organism>
<dbReference type="RefSeq" id="WP_236258885.1">
    <property type="nucleotide sequence ID" value="NZ_BNEK01000005.1"/>
</dbReference>
<dbReference type="Pfam" id="PF06224">
    <property type="entry name" value="AlkZ-like"/>
    <property type="match status" value="1"/>
</dbReference>
<dbReference type="EMBL" id="BNEK01000005">
    <property type="protein sequence ID" value="GHJ32140.1"/>
    <property type="molecule type" value="Genomic_DNA"/>
</dbReference>
<dbReference type="PANTHER" id="PTHR38479">
    <property type="entry name" value="LMO0824 PROTEIN"/>
    <property type="match status" value="1"/>
</dbReference>
<evidence type="ECO:0000313" key="2">
    <source>
        <dbReference type="Proteomes" id="UP001054854"/>
    </source>
</evidence>
<evidence type="ECO:0008006" key="3">
    <source>
        <dbReference type="Google" id="ProtNLM"/>
    </source>
</evidence>
<protein>
    <recommendedName>
        <fullName evidence="3">Winged helix DNA-binding domain-containing protein</fullName>
    </recommendedName>
</protein>
<name>A0ABQ3U964_STRHY</name>
<comment type="caution">
    <text evidence="1">The sequence shown here is derived from an EMBL/GenBank/DDBJ whole genome shotgun (WGS) entry which is preliminary data.</text>
</comment>
<sequence>MALERLTERALNRALLARQGLLERMAVPPAEAVERIGAVQAQYWPALTVALWSRVEGIGADTVPVELDRGGLVLGTLLRRTLHLVTPAQHSAFAAAVMAVGDDTWRRSGGEPTPEAEELRSRLPEFAADKPRTPDEVTAWIEDWVAGHPDAVDEAELEVQRKYRWRPFRSTVRLVRAPADGRWGQRVPEDVLAAPVPSDGVPPGPQEALRTVVRRHLGAFGPAGADDVAQWIGWKITPVKALLKELEPELALFRDERDRVLYDLPGAPRPGEDGPALVRLLPWFDSTLLAYAPGRRSRILPEEHREAVYAKANLQVRPTFLVDGTVAGTWSLERKRRTAVLTLRPLERLPRQARAQLTEEAERLLPVCAPDVAEHSVAVDEA</sequence>
<dbReference type="Proteomes" id="UP001054854">
    <property type="component" value="Unassembled WGS sequence"/>
</dbReference>
<keyword evidence="2" id="KW-1185">Reference proteome</keyword>
<accession>A0ABQ3U964</accession>
<gene>
    <name evidence="1" type="ORF">TPA0910_65730</name>
</gene>